<dbReference type="InterPro" id="IPR037167">
    <property type="entry name" value="Peptidase_S11_C_sf"/>
</dbReference>
<dbReference type="SMART" id="SM00936">
    <property type="entry name" value="PBP5_C"/>
    <property type="match status" value="1"/>
</dbReference>
<protein>
    <recommendedName>
        <fullName evidence="4">serine-type D-Ala-D-Ala carboxypeptidase</fullName>
        <ecNumber evidence="4">3.4.16.4</ecNumber>
    </recommendedName>
</protein>
<keyword evidence="11" id="KW-0961">Cell wall biogenesis/degradation</keyword>
<evidence type="ECO:0000256" key="10">
    <source>
        <dbReference type="ARBA" id="ARBA00022984"/>
    </source>
</evidence>
<evidence type="ECO:0000256" key="2">
    <source>
        <dbReference type="ARBA" id="ARBA00004752"/>
    </source>
</evidence>
<dbReference type="InterPro" id="IPR018044">
    <property type="entry name" value="Peptidase_S11"/>
</dbReference>
<evidence type="ECO:0000313" key="19">
    <source>
        <dbReference type="Proteomes" id="UP000526408"/>
    </source>
</evidence>
<evidence type="ECO:0000256" key="4">
    <source>
        <dbReference type="ARBA" id="ARBA00012448"/>
    </source>
</evidence>
<dbReference type="RefSeq" id="WP_168622798.1">
    <property type="nucleotide sequence ID" value="NZ_JAAZQQ010000002.1"/>
</dbReference>
<accession>A0A7X6GXW3</accession>
<evidence type="ECO:0000256" key="16">
    <source>
        <dbReference type="SAM" id="SignalP"/>
    </source>
</evidence>
<comment type="pathway">
    <text evidence="2">Cell wall biogenesis; peptidoglycan biosynthesis.</text>
</comment>
<dbReference type="InterPro" id="IPR015956">
    <property type="entry name" value="Peniciliin-bd_prot_C_sf"/>
</dbReference>
<dbReference type="SUPFAM" id="SSF56601">
    <property type="entry name" value="beta-lactamase/transpeptidase-like"/>
    <property type="match status" value="1"/>
</dbReference>
<feature type="active site" description="Acyl-ester intermediate" evidence="13">
    <location>
        <position position="66"/>
    </location>
</feature>
<evidence type="ECO:0000256" key="6">
    <source>
        <dbReference type="ARBA" id="ARBA00022670"/>
    </source>
</evidence>
<sequence length="404" mass="42266">MPAALSHLIRRAAALVAAVAVCLISAAPGAHAQGYETEATAAYVIDHGTGQVLFSRNADVPLPPASMSKLMTLLMAFEALRDGRLTLDTRVPVSAHAMSFGGSTMFLNTTDRPTVEDLIRGIIIVSGNDASVALAEALSPDGTEAGFARIATDRARELGMSSTTLMNASGWPAPGHVMSMRDLAILAEEIITEHPQYYRYFAETEFDYENRSPANRFNRNPLLAMGIGADGLKTGHTQEAGYGLVGSAVQGNRRVTFVITGLSSAEARARESERILSWAFRQFVERQVVTGGTELARAPVFMGTAADVGLAAAGDLTLLLPATGETGLQAEITYTGPVPAPIEAGATLGELVVRVGEGDTAVEHRIPMVATEAVPQGGIGIRLGTAARAVLHELLGPPPTAVGG</sequence>
<feature type="active site" evidence="13">
    <location>
        <position position="126"/>
    </location>
</feature>
<evidence type="ECO:0000256" key="14">
    <source>
        <dbReference type="PIRSR" id="PIRSR618044-2"/>
    </source>
</evidence>
<dbReference type="Gene3D" id="3.40.710.10">
    <property type="entry name" value="DD-peptidase/beta-lactamase superfamily"/>
    <property type="match status" value="1"/>
</dbReference>
<evidence type="ECO:0000256" key="11">
    <source>
        <dbReference type="ARBA" id="ARBA00023316"/>
    </source>
</evidence>
<evidence type="ECO:0000256" key="13">
    <source>
        <dbReference type="PIRSR" id="PIRSR618044-1"/>
    </source>
</evidence>
<comment type="function">
    <text evidence="1">Removes C-terminal D-alanyl residues from sugar-peptide cell wall precursors.</text>
</comment>
<feature type="chain" id="PRO_5030536026" description="serine-type D-Ala-D-Ala carboxypeptidase" evidence="16">
    <location>
        <begin position="33"/>
        <end position="404"/>
    </location>
</feature>
<keyword evidence="19" id="KW-1185">Reference proteome</keyword>
<evidence type="ECO:0000256" key="12">
    <source>
        <dbReference type="ARBA" id="ARBA00034000"/>
    </source>
</evidence>
<evidence type="ECO:0000256" key="9">
    <source>
        <dbReference type="ARBA" id="ARBA00022960"/>
    </source>
</evidence>
<evidence type="ECO:0000256" key="8">
    <source>
        <dbReference type="ARBA" id="ARBA00022801"/>
    </source>
</evidence>
<dbReference type="GO" id="GO:0009252">
    <property type="term" value="P:peptidoglycan biosynthetic process"/>
    <property type="evidence" value="ECO:0007669"/>
    <property type="project" value="UniProtKB-UniPathway"/>
</dbReference>
<dbReference type="Gene3D" id="2.60.410.10">
    <property type="entry name" value="D-Ala-D-Ala carboxypeptidase, C-terminal domain"/>
    <property type="match status" value="1"/>
</dbReference>
<evidence type="ECO:0000256" key="5">
    <source>
        <dbReference type="ARBA" id="ARBA00022645"/>
    </source>
</evidence>
<dbReference type="GO" id="GO:0071555">
    <property type="term" value="P:cell wall organization"/>
    <property type="evidence" value="ECO:0007669"/>
    <property type="project" value="UniProtKB-KW"/>
</dbReference>
<proteinExistence type="inferred from homology"/>
<keyword evidence="7 16" id="KW-0732">Signal</keyword>
<evidence type="ECO:0000256" key="3">
    <source>
        <dbReference type="ARBA" id="ARBA00007164"/>
    </source>
</evidence>
<dbReference type="PANTHER" id="PTHR21581:SF6">
    <property type="entry name" value="TRAFFICKING PROTEIN PARTICLE COMPLEX SUBUNIT 12"/>
    <property type="match status" value="1"/>
</dbReference>
<dbReference type="UniPathway" id="UPA00219"/>
<dbReference type="PRINTS" id="PR00725">
    <property type="entry name" value="DADACBPTASE1"/>
</dbReference>
<evidence type="ECO:0000313" key="18">
    <source>
        <dbReference type="EMBL" id="NKX44424.1"/>
    </source>
</evidence>
<dbReference type="AlphaFoldDB" id="A0A7X6GXW3"/>
<dbReference type="GO" id="GO:0008360">
    <property type="term" value="P:regulation of cell shape"/>
    <property type="evidence" value="ECO:0007669"/>
    <property type="project" value="UniProtKB-KW"/>
</dbReference>
<dbReference type="Proteomes" id="UP000526408">
    <property type="component" value="Unassembled WGS sequence"/>
</dbReference>
<organism evidence="18 19">
    <name type="scientific">Roseicyclus persicicus</name>
    <dbReference type="NCBI Taxonomy" id="2650661"/>
    <lineage>
        <taxon>Bacteria</taxon>
        <taxon>Pseudomonadati</taxon>
        <taxon>Pseudomonadota</taxon>
        <taxon>Alphaproteobacteria</taxon>
        <taxon>Rhodobacterales</taxon>
        <taxon>Roseobacteraceae</taxon>
        <taxon>Roseicyclus</taxon>
    </lineage>
</organism>
<evidence type="ECO:0000259" key="17">
    <source>
        <dbReference type="SMART" id="SM00936"/>
    </source>
</evidence>
<feature type="domain" description="Peptidase S11 D-Ala-D-Ala carboxypeptidase A C-terminal" evidence="17">
    <location>
        <begin position="283"/>
        <end position="376"/>
    </location>
</feature>
<keyword evidence="6" id="KW-0645">Protease</keyword>
<keyword evidence="5 18" id="KW-0121">Carboxypeptidase</keyword>
<evidence type="ECO:0000256" key="7">
    <source>
        <dbReference type="ARBA" id="ARBA00022729"/>
    </source>
</evidence>
<comment type="similarity">
    <text evidence="3 15">Belongs to the peptidase S11 family.</text>
</comment>
<dbReference type="PANTHER" id="PTHR21581">
    <property type="entry name" value="D-ALANYL-D-ALANINE CARBOXYPEPTIDASE"/>
    <property type="match status" value="1"/>
</dbReference>
<dbReference type="InterPro" id="IPR001967">
    <property type="entry name" value="Peptidase_S11_N"/>
</dbReference>
<dbReference type="EMBL" id="JAAZQQ010000002">
    <property type="protein sequence ID" value="NKX44424.1"/>
    <property type="molecule type" value="Genomic_DNA"/>
</dbReference>
<comment type="catalytic activity">
    <reaction evidence="12">
        <text>Preferential cleavage: (Ac)2-L-Lys-D-Ala-|-D-Ala. Also transpeptidation of peptidyl-alanyl moieties that are N-acyl substituents of D-alanine.</text>
        <dbReference type="EC" id="3.4.16.4"/>
    </reaction>
</comment>
<evidence type="ECO:0000256" key="1">
    <source>
        <dbReference type="ARBA" id="ARBA00003217"/>
    </source>
</evidence>
<keyword evidence="10" id="KW-0573">Peptidoglycan synthesis</keyword>
<dbReference type="GO" id="GO:0006508">
    <property type="term" value="P:proteolysis"/>
    <property type="evidence" value="ECO:0007669"/>
    <property type="project" value="UniProtKB-KW"/>
</dbReference>
<dbReference type="GO" id="GO:0009002">
    <property type="term" value="F:serine-type D-Ala-D-Ala carboxypeptidase activity"/>
    <property type="evidence" value="ECO:0007669"/>
    <property type="project" value="UniProtKB-EC"/>
</dbReference>
<dbReference type="SUPFAM" id="SSF69189">
    <property type="entry name" value="Penicillin-binding protein associated domain"/>
    <property type="match status" value="1"/>
</dbReference>
<feature type="binding site" evidence="14">
    <location>
        <position position="233"/>
    </location>
    <ligand>
        <name>substrate</name>
    </ligand>
</feature>
<feature type="signal peptide" evidence="16">
    <location>
        <begin position="1"/>
        <end position="32"/>
    </location>
</feature>
<keyword evidence="8" id="KW-0378">Hydrolase</keyword>
<dbReference type="InterPro" id="IPR012338">
    <property type="entry name" value="Beta-lactam/transpept-like"/>
</dbReference>
<name>A0A7X6GXW3_9RHOB</name>
<dbReference type="Pfam" id="PF07943">
    <property type="entry name" value="PBP5_C"/>
    <property type="match status" value="1"/>
</dbReference>
<keyword evidence="9" id="KW-0133">Cell shape</keyword>
<reference evidence="18 19" key="1">
    <citation type="submission" date="2020-04" db="EMBL/GenBank/DDBJ databases">
        <authorList>
            <person name="Yoon J."/>
        </authorList>
    </citation>
    <scope>NUCLEOTIDE SEQUENCE [LARGE SCALE GENOMIC DNA]</scope>
    <source>
        <strain evidence="18 19">KMU-115</strain>
    </source>
</reference>
<dbReference type="InterPro" id="IPR012907">
    <property type="entry name" value="Peptidase_S11_C"/>
</dbReference>
<feature type="active site" description="Proton acceptor" evidence="13">
    <location>
        <position position="69"/>
    </location>
</feature>
<comment type="caution">
    <text evidence="18">The sequence shown here is derived from an EMBL/GenBank/DDBJ whole genome shotgun (WGS) entry which is preliminary data.</text>
</comment>
<evidence type="ECO:0000256" key="15">
    <source>
        <dbReference type="RuleBase" id="RU004016"/>
    </source>
</evidence>
<dbReference type="Pfam" id="PF00768">
    <property type="entry name" value="Peptidase_S11"/>
    <property type="match status" value="1"/>
</dbReference>
<dbReference type="EC" id="3.4.16.4" evidence="4"/>
<gene>
    <name evidence="18" type="ORF">HCU73_07455</name>
</gene>